<proteinExistence type="predicted"/>
<keyword evidence="3" id="KW-1185">Reference proteome</keyword>
<dbReference type="KEGG" id="csg:Cylst_3991"/>
<gene>
    <name evidence="2" type="ORF">Cylst_3991</name>
</gene>
<keyword evidence="1" id="KW-0812">Transmembrane</keyword>
<organism evidence="2 3">
    <name type="scientific">Cylindrospermum stagnale PCC 7417</name>
    <dbReference type="NCBI Taxonomy" id="56107"/>
    <lineage>
        <taxon>Bacteria</taxon>
        <taxon>Bacillati</taxon>
        <taxon>Cyanobacteriota</taxon>
        <taxon>Cyanophyceae</taxon>
        <taxon>Nostocales</taxon>
        <taxon>Nostocaceae</taxon>
        <taxon>Cylindrospermum</taxon>
    </lineage>
</organism>
<reference evidence="2 3" key="1">
    <citation type="submission" date="2012-06" db="EMBL/GenBank/DDBJ databases">
        <title>Finished chromosome of genome of Cylindrospermum stagnale PCC 7417.</title>
        <authorList>
            <consortium name="US DOE Joint Genome Institute"/>
            <person name="Gugger M."/>
            <person name="Coursin T."/>
            <person name="Rippka R."/>
            <person name="Tandeau De Marsac N."/>
            <person name="Huntemann M."/>
            <person name="Wei C.-L."/>
            <person name="Han J."/>
            <person name="Detter J.C."/>
            <person name="Han C."/>
            <person name="Tapia R."/>
            <person name="Chen A."/>
            <person name="Kyrpides N."/>
            <person name="Mavromatis K."/>
            <person name="Markowitz V."/>
            <person name="Szeto E."/>
            <person name="Ivanova N."/>
            <person name="Pagani I."/>
            <person name="Pati A."/>
            <person name="Goodwin L."/>
            <person name="Nordberg H.P."/>
            <person name="Cantor M.N."/>
            <person name="Hua S.X."/>
            <person name="Woyke T."/>
            <person name="Kerfeld C.A."/>
        </authorList>
    </citation>
    <scope>NUCLEOTIDE SEQUENCE [LARGE SCALE GENOMIC DNA]</scope>
    <source>
        <strain evidence="2 3">PCC 7417</strain>
    </source>
</reference>
<sequence length="68" mass="7259">MSDFSNKSVILVATTANPSPQMPEFGGFVPLLMYGGVAVAVILAMGYFSQTLLNAIAHLINTTNKKKK</sequence>
<dbReference type="RefSeq" id="WP_015209344.1">
    <property type="nucleotide sequence ID" value="NC_019757.1"/>
</dbReference>
<evidence type="ECO:0000313" key="3">
    <source>
        <dbReference type="Proteomes" id="UP000010475"/>
    </source>
</evidence>
<dbReference type="OrthoDB" id="9971991at2"/>
<evidence type="ECO:0000256" key="1">
    <source>
        <dbReference type="SAM" id="Phobius"/>
    </source>
</evidence>
<name>K9X243_9NOST</name>
<keyword evidence="1" id="KW-0472">Membrane</keyword>
<dbReference type="HOGENOM" id="CLU_2786958_0_0_3"/>
<feature type="transmembrane region" description="Helical" evidence="1">
    <location>
        <begin position="31"/>
        <end position="60"/>
    </location>
</feature>
<dbReference type="EMBL" id="CP003642">
    <property type="protein sequence ID" value="AFZ26101.1"/>
    <property type="molecule type" value="Genomic_DNA"/>
</dbReference>
<dbReference type="Proteomes" id="UP000010475">
    <property type="component" value="Chromosome"/>
</dbReference>
<evidence type="ECO:0000313" key="2">
    <source>
        <dbReference type="EMBL" id="AFZ26101.1"/>
    </source>
</evidence>
<keyword evidence="1" id="KW-1133">Transmembrane helix</keyword>
<accession>K9X243</accession>
<dbReference type="AlphaFoldDB" id="K9X243"/>
<protein>
    <submittedName>
        <fullName evidence="2">Uncharacterized protein</fullName>
    </submittedName>
</protein>